<organism evidence="6 7">
    <name type="scientific">Tropicimonas isoalkanivorans</name>
    <dbReference type="NCBI Taxonomy" id="441112"/>
    <lineage>
        <taxon>Bacteria</taxon>
        <taxon>Pseudomonadati</taxon>
        <taxon>Pseudomonadota</taxon>
        <taxon>Alphaproteobacteria</taxon>
        <taxon>Rhodobacterales</taxon>
        <taxon>Roseobacteraceae</taxon>
        <taxon>Tropicimonas</taxon>
    </lineage>
</organism>
<sequence length="310" mass="32897">MKKSILTLSLAGGLALSAGMAAAEVKVGVTMTSFDNPWLTIVLNGIRKEADTHPDVTLAVEDAQLEVSRQLNQVENFIANGVDAIIVNPVDAAATPPMTKAAVEAGIPLVYVNHPPLDYENLPDGTTFVGSDEKDGARLETEAVCEALGGEGKVLLLMGPLENEATILRTEAVEEVISQEPCTGMEIIEKQSGRWERTMGRDIMTNWLTMGFDFDAVISNNDEMAIGAIQAMNSAGVAKEDVVVAGIDATPDGLAAMEAGDLDVTVFQNGTGQGGEAMKAALSMVNGEEVPTNIWIPFEPVTTENMDQYK</sequence>
<keyword evidence="7" id="KW-1185">Reference proteome</keyword>
<dbReference type="Gene3D" id="3.40.50.2300">
    <property type="match status" value="2"/>
</dbReference>
<dbReference type="PANTHER" id="PTHR46847:SF1">
    <property type="entry name" value="D-ALLOSE-BINDING PERIPLASMIC PROTEIN-RELATED"/>
    <property type="match status" value="1"/>
</dbReference>
<comment type="similarity">
    <text evidence="2">Belongs to the bacterial solute-binding protein 2 family.</text>
</comment>
<reference evidence="6 7" key="1">
    <citation type="submission" date="2016-10" db="EMBL/GenBank/DDBJ databases">
        <authorList>
            <person name="de Groot N.N."/>
        </authorList>
    </citation>
    <scope>NUCLEOTIDE SEQUENCE [LARGE SCALE GENOMIC DNA]</scope>
    <source>
        <strain evidence="6 7">DSM 19548</strain>
    </source>
</reference>
<keyword evidence="3 4" id="KW-0732">Signal</keyword>
<dbReference type="Proteomes" id="UP000198728">
    <property type="component" value="Unassembled WGS sequence"/>
</dbReference>
<comment type="subcellular location">
    <subcellularLocation>
        <location evidence="1">Cell envelope</location>
    </subcellularLocation>
</comment>
<dbReference type="AlphaFoldDB" id="A0A1I1HBQ7"/>
<evidence type="ECO:0000256" key="3">
    <source>
        <dbReference type="ARBA" id="ARBA00022729"/>
    </source>
</evidence>
<evidence type="ECO:0000256" key="1">
    <source>
        <dbReference type="ARBA" id="ARBA00004196"/>
    </source>
</evidence>
<evidence type="ECO:0000313" key="7">
    <source>
        <dbReference type="Proteomes" id="UP000198728"/>
    </source>
</evidence>
<dbReference type="EMBL" id="FOLG01000003">
    <property type="protein sequence ID" value="SFC21042.1"/>
    <property type="molecule type" value="Genomic_DNA"/>
</dbReference>
<feature type="domain" description="Periplasmic binding protein" evidence="5">
    <location>
        <begin position="27"/>
        <end position="289"/>
    </location>
</feature>
<feature type="chain" id="PRO_5011481042" evidence="4">
    <location>
        <begin position="24"/>
        <end position="310"/>
    </location>
</feature>
<evidence type="ECO:0000256" key="2">
    <source>
        <dbReference type="ARBA" id="ARBA00007639"/>
    </source>
</evidence>
<protein>
    <submittedName>
        <fullName evidence="6">Monosaccharide ABC transporter substrate-binding protein, CUT2 family</fullName>
    </submittedName>
</protein>
<dbReference type="CDD" id="cd06301">
    <property type="entry name" value="PBP1_rhizopine_binding-like"/>
    <property type="match status" value="1"/>
</dbReference>
<evidence type="ECO:0000313" key="6">
    <source>
        <dbReference type="EMBL" id="SFC21042.1"/>
    </source>
</evidence>
<dbReference type="SUPFAM" id="SSF53822">
    <property type="entry name" value="Periplasmic binding protein-like I"/>
    <property type="match status" value="1"/>
</dbReference>
<dbReference type="RefSeq" id="WP_245758775.1">
    <property type="nucleotide sequence ID" value="NZ_FOLG01000003.1"/>
</dbReference>
<feature type="signal peptide" evidence="4">
    <location>
        <begin position="1"/>
        <end position="23"/>
    </location>
</feature>
<name>A0A1I1HBQ7_9RHOB</name>
<dbReference type="PANTHER" id="PTHR46847">
    <property type="entry name" value="D-ALLOSE-BINDING PERIPLASMIC PROTEIN-RELATED"/>
    <property type="match status" value="1"/>
</dbReference>
<accession>A0A1I1HBQ7</accession>
<dbReference type="STRING" id="441112.SAMN04488094_10386"/>
<dbReference type="GO" id="GO:0030313">
    <property type="term" value="C:cell envelope"/>
    <property type="evidence" value="ECO:0007669"/>
    <property type="project" value="UniProtKB-SubCell"/>
</dbReference>
<evidence type="ECO:0000259" key="5">
    <source>
        <dbReference type="Pfam" id="PF13407"/>
    </source>
</evidence>
<dbReference type="InterPro" id="IPR028082">
    <property type="entry name" value="Peripla_BP_I"/>
</dbReference>
<dbReference type="GO" id="GO:0030246">
    <property type="term" value="F:carbohydrate binding"/>
    <property type="evidence" value="ECO:0007669"/>
    <property type="project" value="UniProtKB-ARBA"/>
</dbReference>
<evidence type="ECO:0000256" key="4">
    <source>
        <dbReference type="SAM" id="SignalP"/>
    </source>
</evidence>
<proteinExistence type="inferred from homology"/>
<dbReference type="Pfam" id="PF13407">
    <property type="entry name" value="Peripla_BP_4"/>
    <property type="match status" value="1"/>
</dbReference>
<dbReference type="InterPro" id="IPR025997">
    <property type="entry name" value="SBP_2_dom"/>
</dbReference>
<gene>
    <name evidence="6" type="ORF">SAMN04488094_10386</name>
</gene>